<proteinExistence type="predicted"/>
<dbReference type="Pfam" id="PF21858">
    <property type="entry name" value="DUF6914"/>
    <property type="match status" value="1"/>
</dbReference>
<feature type="compositionally biased region" description="Basic and acidic residues" evidence="1">
    <location>
        <begin position="60"/>
        <end position="70"/>
    </location>
</feature>
<organism evidence="2 3">
    <name type="scientific">Aspergillus avenaceus</name>
    <dbReference type="NCBI Taxonomy" id="36643"/>
    <lineage>
        <taxon>Eukaryota</taxon>
        <taxon>Fungi</taxon>
        <taxon>Dikarya</taxon>
        <taxon>Ascomycota</taxon>
        <taxon>Pezizomycotina</taxon>
        <taxon>Eurotiomycetes</taxon>
        <taxon>Eurotiomycetidae</taxon>
        <taxon>Eurotiales</taxon>
        <taxon>Aspergillaceae</taxon>
        <taxon>Aspergillus</taxon>
        <taxon>Aspergillus subgen. Circumdati</taxon>
    </lineage>
</organism>
<reference evidence="2 3" key="1">
    <citation type="submission" date="2019-04" db="EMBL/GenBank/DDBJ databases">
        <title>Friends and foes A comparative genomics study of 23 Aspergillus species from section Flavi.</title>
        <authorList>
            <consortium name="DOE Joint Genome Institute"/>
            <person name="Kjaerbolling I."/>
            <person name="Vesth T."/>
            <person name="Frisvad J.C."/>
            <person name="Nybo J.L."/>
            <person name="Theobald S."/>
            <person name="Kildgaard S."/>
            <person name="Isbrandt T."/>
            <person name="Kuo A."/>
            <person name="Sato A."/>
            <person name="Lyhne E.K."/>
            <person name="Kogle M.E."/>
            <person name="Wiebenga A."/>
            <person name="Kun R.S."/>
            <person name="Lubbers R.J."/>
            <person name="Makela M.R."/>
            <person name="Barry K."/>
            <person name="Chovatia M."/>
            <person name="Clum A."/>
            <person name="Daum C."/>
            <person name="Haridas S."/>
            <person name="He G."/>
            <person name="LaButti K."/>
            <person name="Lipzen A."/>
            <person name="Mondo S."/>
            <person name="Riley R."/>
            <person name="Salamov A."/>
            <person name="Simmons B.A."/>
            <person name="Magnuson J.K."/>
            <person name="Henrissat B."/>
            <person name="Mortensen U.H."/>
            <person name="Larsen T.O."/>
            <person name="Devries R.P."/>
            <person name="Grigoriev I.V."/>
            <person name="Machida M."/>
            <person name="Baker S.E."/>
            <person name="Andersen M.R."/>
        </authorList>
    </citation>
    <scope>NUCLEOTIDE SEQUENCE [LARGE SCALE GENOMIC DNA]</scope>
    <source>
        <strain evidence="2 3">IBT 18842</strain>
    </source>
</reference>
<dbReference type="OrthoDB" id="4924482at2759"/>
<accession>A0A5N6TNV9</accession>
<evidence type="ECO:0000256" key="1">
    <source>
        <dbReference type="SAM" id="MobiDB-lite"/>
    </source>
</evidence>
<dbReference type="Proteomes" id="UP000325780">
    <property type="component" value="Unassembled WGS sequence"/>
</dbReference>
<feature type="compositionally biased region" description="Polar residues" evidence="1">
    <location>
        <begin position="42"/>
        <end position="51"/>
    </location>
</feature>
<evidence type="ECO:0000313" key="3">
    <source>
        <dbReference type="Proteomes" id="UP000325780"/>
    </source>
</evidence>
<evidence type="ECO:0000313" key="2">
    <source>
        <dbReference type="EMBL" id="KAE8148038.1"/>
    </source>
</evidence>
<keyword evidence="3" id="KW-1185">Reference proteome</keyword>
<sequence length="117" mass="13133">MSNKRRVMVTINHRDRLSLREHRAQLGFAAYHWGILIQPKNTKGSDSSTYDVSDAAMPDPHTRVDHNPNRDWIFRPKHRVNAELSGRLLGRVMVGKVPNNVPDAHIEASSSPSAASD</sequence>
<protein>
    <submittedName>
        <fullName evidence="2">Uncharacterized protein</fullName>
    </submittedName>
</protein>
<dbReference type="EMBL" id="ML742178">
    <property type="protein sequence ID" value="KAE8148038.1"/>
    <property type="molecule type" value="Genomic_DNA"/>
</dbReference>
<name>A0A5N6TNV9_ASPAV</name>
<feature type="region of interest" description="Disordered" evidence="1">
    <location>
        <begin position="42"/>
        <end position="70"/>
    </location>
</feature>
<dbReference type="AlphaFoldDB" id="A0A5N6TNV9"/>
<dbReference type="InterPro" id="IPR054208">
    <property type="entry name" value="DUF6914"/>
</dbReference>
<gene>
    <name evidence="2" type="ORF">BDV25DRAFT_159097</name>
</gene>